<name>A0A1I0GC19_9FIRM</name>
<dbReference type="RefSeq" id="WP_092355088.1">
    <property type="nucleotide sequence ID" value="NZ_FOIN01000028.1"/>
</dbReference>
<dbReference type="AlphaFoldDB" id="A0A1I0GC19"/>
<reference evidence="2" key="1">
    <citation type="submission" date="2016-10" db="EMBL/GenBank/DDBJ databases">
        <authorList>
            <person name="Varghese N."/>
            <person name="Submissions S."/>
        </authorList>
    </citation>
    <scope>NUCLEOTIDE SEQUENCE [LARGE SCALE GENOMIC DNA]</scope>
    <source>
        <strain evidence="2">DSM 1551</strain>
    </source>
</reference>
<gene>
    <name evidence="1" type="ORF">SAMN04489758_1288</name>
</gene>
<dbReference type="GeneID" id="78288946"/>
<dbReference type="EMBL" id="FOIN01000028">
    <property type="protein sequence ID" value="SET68316.1"/>
    <property type="molecule type" value="Genomic_DNA"/>
</dbReference>
<dbReference type="Proteomes" id="UP000198558">
    <property type="component" value="Unassembled WGS sequence"/>
</dbReference>
<keyword evidence="2" id="KW-1185">Reference proteome</keyword>
<evidence type="ECO:0000313" key="1">
    <source>
        <dbReference type="EMBL" id="SET68316.1"/>
    </source>
</evidence>
<organism evidence="1 2">
    <name type="scientific">Thomasclavelia cocleata</name>
    <dbReference type="NCBI Taxonomy" id="69824"/>
    <lineage>
        <taxon>Bacteria</taxon>
        <taxon>Bacillati</taxon>
        <taxon>Bacillota</taxon>
        <taxon>Erysipelotrichia</taxon>
        <taxon>Erysipelotrichales</taxon>
        <taxon>Coprobacillaceae</taxon>
        <taxon>Thomasclavelia</taxon>
    </lineage>
</organism>
<accession>A0A1I0GC19</accession>
<proteinExistence type="predicted"/>
<evidence type="ECO:0000313" key="2">
    <source>
        <dbReference type="Proteomes" id="UP000198558"/>
    </source>
</evidence>
<sequence>MIIDKKVTQNKSSQSKHSDYCELSNDLHMSQMETRQFSKKETIGLIEKNFKGVDENGSICAIMNVEMSDGEIGQVITFGKRLEW</sequence>
<protein>
    <submittedName>
        <fullName evidence="1">Uncharacterized protein</fullName>
    </submittedName>
</protein>